<dbReference type="AlphaFoldDB" id="A0A285N118"/>
<dbReference type="PIRSF" id="PIRSF019853">
    <property type="entry name" value="UCP019853"/>
    <property type="match status" value="1"/>
</dbReference>
<dbReference type="EMBL" id="OBEK01000001">
    <property type="protein sequence ID" value="SNZ03130.1"/>
    <property type="molecule type" value="Genomic_DNA"/>
</dbReference>
<organism evidence="1 2">
    <name type="scientific">Terribacillus aidingensis</name>
    <dbReference type="NCBI Taxonomy" id="586416"/>
    <lineage>
        <taxon>Bacteria</taxon>
        <taxon>Bacillati</taxon>
        <taxon>Bacillota</taxon>
        <taxon>Bacilli</taxon>
        <taxon>Bacillales</taxon>
        <taxon>Bacillaceae</taxon>
        <taxon>Terribacillus</taxon>
    </lineage>
</organism>
<evidence type="ECO:0000313" key="2">
    <source>
        <dbReference type="Proteomes" id="UP000219356"/>
    </source>
</evidence>
<keyword evidence="2" id="KW-1185">Reference proteome</keyword>
<proteinExistence type="predicted"/>
<dbReference type="OrthoDB" id="2877688at2"/>
<evidence type="ECO:0000313" key="1">
    <source>
        <dbReference type="EMBL" id="SNZ03130.1"/>
    </source>
</evidence>
<name>A0A285N118_9BACI</name>
<protein>
    <submittedName>
        <fullName evidence="1">Uncharacterized protein</fullName>
    </submittedName>
</protein>
<dbReference type="InterPro" id="IPR016767">
    <property type="entry name" value="UCP019853"/>
</dbReference>
<gene>
    <name evidence="1" type="ORF">SAMN05421503_0285</name>
</gene>
<reference evidence="2" key="1">
    <citation type="submission" date="2017-09" db="EMBL/GenBank/DDBJ databases">
        <authorList>
            <person name="Varghese N."/>
            <person name="Submissions S."/>
        </authorList>
    </citation>
    <scope>NUCLEOTIDE SEQUENCE [LARGE SCALE GENOMIC DNA]</scope>
    <source>
        <strain evidence="2">CGMCC 1.8913</strain>
    </source>
</reference>
<accession>A0A285N118</accession>
<dbReference type="RefSeq" id="WP_097038557.1">
    <property type="nucleotide sequence ID" value="NZ_OBEK01000001.1"/>
</dbReference>
<sequence>MKYIATVTDLNPHIEEEVTLKINQTEFTAFAFVCPYPIELGESYPVTIGFTILDDLNIHEIIENRKEIICLDSSYAYLIKGLLSKDSIDAGITISDEDGYFLNYPKLIGKHVEVRVDRISAEFLPRD</sequence>
<dbReference type="Proteomes" id="UP000219356">
    <property type="component" value="Unassembled WGS sequence"/>
</dbReference>